<dbReference type="RefSeq" id="WP_152713489.1">
    <property type="nucleotide sequence ID" value="NZ_VOSK01000083.1"/>
</dbReference>
<organism evidence="2 3">
    <name type="scientific">Microvirga tunisiensis</name>
    <dbReference type="NCBI Taxonomy" id="2108360"/>
    <lineage>
        <taxon>Bacteria</taxon>
        <taxon>Pseudomonadati</taxon>
        <taxon>Pseudomonadota</taxon>
        <taxon>Alphaproteobacteria</taxon>
        <taxon>Hyphomicrobiales</taxon>
        <taxon>Methylobacteriaceae</taxon>
        <taxon>Microvirga</taxon>
    </lineage>
</organism>
<protein>
    <submittedName>
        <fullName evidence="2">Uncharacterized protein</fullName>
    </submittedName>
</protein>
<dbReference type="OrthoDB" id="8020479at2"/>
<accession>A0A5N7MJT3</accession>
<dbReference type="Proteomes" id="UP000403266">
    <property type="component" value="Unassembled WGS sequence"/>
</dbReference>
<comment type="caution">
    <text evidence="2">The sequence shown here is derived from an EMBL/GenBank/DDBJ whole genome shotgun (WGS) entry which is preliminary data.</text>
</comment>
<proteinExistence type="predicted"/>
<feature type="region of interest" description="Disordered" evidence="1">
    <location>
        <begin position="1"/>
        <end position="50"/>
    </location>
</feature>
<keyword evidence="3" id="KW-1185">Reference proteome</keyword>
<dbReference type="EMBL" id="VOSK01000083">
    <property type="protein sequence ID" value="MPR27321.1"/>
    <property type="molecule type" value="Genomic_DNA"/>
</dbReference>
<evidence type="ECO:0000313" key="3">
    <source>
        <dbReference type="Proteomes" id="UP000403266"/>
    </source>
</evidence>
<gene>
    <name evidence="2" type="ORF">FS320_19470</name>
</gene>
<dbReference type="AlphaFoldDB" id="A0A5N7MJT3"/>
<evidence type="ECO:0000256" key="1">
    <source>
        <dbReference type="SAM" id="MobiDB-lite"/>
    </source>
</evidence>
<sequence length="116" mass="12434">MTIDSGFAPACNRPERPVALPPDHHPHNQDPGAGPAHEPGPRQHPGLVMHPFVSPEDQVTILAAVDEAVVAELGDLIEALPHHPRPITAVLALIEAGLLAVDFHAPFDSSVRIWRP</sequence>
<reference evidence="2 3" key="1">
    <citation type="journal article" date="2019" name="Syst. Appl. Microbiol.">
        <title>Microvirga tunisiensis sp. nov., a root nodule symbiotic bacterium isolated from Lupinus micranthus and L. luteus grown in Northern Tunisia.</title>
        <authorList>
            <person name="Msaddak A."/>
            <person name="Rejili M."/>
            <person name="Duran D."/>
            <person name="Mars M."/>
            <person name="Palacios J.M."/>
            <person name="Ruiz-Argueso T."/>
            <person name="Rey L."/>
            <person name="Imperial J."/>
        </authorList>
    </citation>
    <scope>NUCLEOTIDE SEQUENCE [LARGE SCALE GENOMIC DNA]</scope>
    <source>
        <strain evidence="2 3">Lmie10</strain>
    </source>
</reference>
<name>A0A5N7MJT3_9HYPH</name>
<evidence type="ECO:0000313" key="2">
    <source>
        <dbReference type="EMBL" id="MPR27321.1"/>
    </source>
</evidence>